<proteinExistence type="predicted"/>
<sequence>MRILLLFVTLSIVALTAARPQDESDARAVQRGGLLKRGLVGKGKQTTTTTTAAPQEEGDYEEEGDYPAEAEAQEPSTEAPPSSTEGKKLVAGGVRPFRSNTDLLAALKRRRAQVAEAKLNGNSQSNAAASQQQEVQTEAPVKANFSKKRFNTATRETRVEDAPAPAKPSRGRFGRPGSKAIQESEPEEQNEATTAPRTGRQFRG</sequence>
<gene>
    <name evidence="3" type="ORF">LSINAPIS_LOCUS3551</name>
</gene>
<dbReference type="EMBL" id="FZQP02000848">
    <property type="protein sequence ID" value="VVC90697.1"/>
    <property type="molecule type" value="Genomic_DNA"/>
</dbReference>
<feature type="compositionally biased region" description="Polar residues" evidence="1">
    <location>
        <begin position="74"/>
        <end position="84"/>
    </location>
</feature>
<dbReference type="OrthoDB" id="8197504at2759"/>
<feature type="compositionally biased region" description="Acidic residues" evidence="1">
    <location>
        <begin position="56"/>
        <end position="72"/>
    </location>
</feature>
<feature type="compositionally biased region" description="Low complexity" evidence="1">
    <location>
        <begin position="120"/>
        <end position="133"/>
    </location>
</feature>
<dbReference type="Proteomes" id="UP000324832">
    <property type="component" value="Unassembled WGS sequence"/>
</dbReference>
<feature type="region of interest" description="Disordered" evidence="1">
    <location>
        <begin position="115"/>
        <end position="204"/>
    </location>
</feature>
<feature type="region of interest" description="Disordered" evidence="1">
    <location>
        <begin position="19"/>
        <end position="95"/>
    </location>
</feature>
<name>A0A5E4Q069_9NEOP</name>
<dbReference type="AlphaFoldDB" id="A0A5E4Q069"/>
<feature type="compositionally biased region" description="Low complexity" evidence="1">
    <location>
        <begin position="29"/>
        <end position="55"/>
    </location>
</feature>
<feature type="chain" id="PRO_5022686607" evidence="2">
    <location>
        <begin position="19"/>
        <end position="204"/>
    </location>
</feature>
<evidence type="ECO:0000256" key="1">
    <source>
        <dbReference type="SAM" id="MobiDB-lite"/>
    </source>
</evidence>
<organism evidence="3 4">
    <name type="scientific">Leptidea sinapis</name>
    <dbReference type="NCBI Taxonomy" id="189913"/>
    <lineage>
        <taxon>Eukaryota</taxon>
        <taxon>Metazoa</taxon>
        <taxon>Ecdysozoa</taxon>
        <taxon>Arthropoda</taxon>
        <taxon>Hexapoda</taxon>
        <taxon>Insecta</taxon>
        <taxon>Pterygota</taxon>
        <taxon>Neoptera</taxon>
        <taxon>Endopterygota</taxon>
        <taxon>Lepidoptera</taxon>
        <taxon>Glossata</taxon>
        <taxon>Ditrysia</taxon>
        <taxon>Papilionoidea</taxon>
        <taxon>Pieridae</taxon>
        <taxon>Dismorphiinae</taxon>
        <taxon>Leptidea</taxon>
    </lineage>
</organism>
<accession>A0A5E4Q069</accession>
<protein>
    <submittedName>
        <fullName evidence="3">Uncharacterized protein</fullName>
    </submittedName>
</protein>
<evidence type="ECO:0000313" key="3">
    <source>
        <dbReference type="EMBL" id="VVC90697.1"/>
    </source>
</evidence>
<evidence type="ECO:0000256" key="2">
    <source>
        <dbReference type="SAM" id="SignalP"/>
    </source>
</evidence>
<keyword evidence="4" id="KW-1185">Reference proteome</keyword>
<reference evidence="3 4" key="1">
    <citation type="submission" date="2017-07" db="EMBL/GenBank/DDBJ databases">
        <authorList>
            <person name="Talla V."/>
            <person name="Backstrom N."/>
        </authorList>
    </citation>
    <scope>NUCLEOTIDE SEQUENCE [LARGE SCALE GENOMIC DNA]</scope>
</reference>
<keyword evidence="2" id="KW-0732">Signal</keyword>
<feature type="signal peptide" evidence="2">
    <location>
        <begin position="1"/>
        <end position="18"/>
    </location>
</feature>
<evidence type="ECO:0000313" key="4">
    <source>
        <dbReference type="Proteomes" id="UP000324832"/>
    </source>
</evidence>